<evidence type="ECO:0000313" key="3">
    <source>
        <dbReference type="Proteomes" id="UP000324241"/>
    </source>
</evidence>
<dbReference type="Gene3D" id="3.40.50.1110">
    <property type="entry name" value="SGNH hydrolase"/>
    <property type="match status" value="1"/>
</dbReference>
<dbReference type="FunFam" id="3.40.50.1110:FF:000019">
    <property type="entry name" value="GDSL Lipase/Acylhydrolase family protein"/>
    <property type="match status" value="1"/>
</dbReference>
<dbReference type="SUPFAM" id="SSF52266">
    <property type="entry name" value="SGNH hydrolase"/>
    <property type="match status" value="1"/>
</dbReference>
<reference evidence="2 3" key="1">
    <citation type="submission" date="2019-08" db="EMBL/GenBank/DDBJ databases">
        <title>The genome sequence of a newly discovered highly antifungal drug resistant Aspergillus species, Aspergillus tanneri NIH 1004.</title>
        <authorList>
            <person name="Mounaud S."/>
            <person name="Singh I."/>
            <person name="Joardar V."/>
            <person name="Pakala S."/>
            <person name="Pakala S."/>
            <person name="Venepally P."/>
            <person name="Chung J.K."/>
            <person name="Losada L."/>
            <person name="Nierman W.C."/>
        </authorList>
    </citation>
    <scope>NUCLEOTIDE SEQUENCE [LARGE SCALE GENOMIC DNA]</scope>
    <source>
        <strain evidence="2 3">NIH1004</strain>
    </source>
</reference>
<sequence>MSQSAKPQADANALHKPYDQFILFGDSITEMSSVQNTGFGLHGALQDAYGRRLDIINRGLSGYNTANAVKVFPMFFPKPEQATVRFMKTIFFGANDACLPGHTQHVPLDQYKENLTRIIQHPATISQNPKILILTPPPVNEHQLLVFDKEKGNSNPSRTARNTKSYADAARGVAALTGVAVADVWTAFVKVAGWKEGDPLPGSRDLPELDRFKKLFIDGLHLTADGYRVVYDVVMEAIRTNWPDQDPKRLPMVFPHWTEAPK</sequence>
<dbReference type="AlphaFoldDB" id="A0A5M9N0F0"/>
<organism evidence="2 3">
    <name type="scientific">Aspergillus tanneri</name>
    <dbReference type="NCBI Taxonomy" id="1220188"/>
    <lineage>
        <taxon>Eukaryota</taxon>
        <taxon>Fungi</taxon>
        <taxon>Dikarya</taxon>
        <taxon>Ascomycota</taxon>
        <taxon>Pezizomycotina</taxon>
        <taxon>Eurotiomycetes</taxon>
        <taxon>Eurotiomycetidae</taxon>
        <taxon>Eurotiales</taxon>
        <taxon>Aspergillaceae</taxon>
        <taxon>Aspergillus</taxon>
        <taxon>Aspergillus subgen. Circumdati</taxon>
    </lineage>
</organism>
<dbReference type="EMBL" id="QUQM01000001">
    <property type="protein sequence ID" value="KAA8650429.1"/>
    <property type="molecule type" value="Genomic_DNA"/>
</dbReference>
<dbReference type="CDD" id="cd01838">
    <property type="entry name" value="Isoamyl_acetate_hydrolase_like"/>
    <property type="match status" value="1"/>
</dbReference>
<dbReference type="OrthoDB" id="671439at2759"/>
<dbReference type="RefSeq" id="XP_033429790.1">
    <property type="nucleotide sequence ID" value="XM_033567795.1"/>
</dbReference>
<dbReference type="InterPro" id="IPR013830">
    <property type="entry name" value="SGNH_hydro"/>
</dbReference>
<accession>A0A5M9N0F0</accession>
<gene>
    <name evidence="2" type="ORF">ATNIH1004_003115</name>
</gene>
<dbReference type="Proteomes" id="UP000324241">
    <property type="component" value="Unassembled WGS sequence"/>
</dbReference>
<name>A0A5M9N0F0_9EURO</name>
<dbReference type="InterPro" id="IPR036514">
    <property type="entry name" value="SGNH_hydro_sf"/>
</dbReference>
<comment type="caution">
    <text evidence="2">The sequence shown here is derived from an EMBL/GenBank/DDBJ whole genome shotgun (WGS) entry which is preliminary data.</text>
</comment>
<proteinExistence type="predicted"/>
<dbReference type="VEuPathDB" id="FungiDB:EYZ11_011378"/>
<dbReference type="GeneID" id="54325817"/>
<dbReference type="PANTHER" id="PTHR14209">
    <property type="entry name" value="ISOAMYL ACETATE-HYDROLYZING ESTERASE 1"/>
    <property type="match status" value="1"/>
</dbReference>
<feature type="domain" description="SGNH hydrolase-type esterase" evidence="1">
    <location>
        <begin position="23"/>
        <end position="229"/>
    </location>
</feature>
<dbReference type="Pfam" id="PF13472">
    <property type="entry name" value="Lipase_GDSL_2"/>
    <property type="match status" value="1"/>
</dbReference>
<dbReference type="PANTHER" id="PTHR14209:SF19">
    <property type="entry name" value="ISOAMYL ACETATE-HYDROLYZING ESTERASE 1 HOMOLOG"/>
    <property type="match status" value="1"/>
</dbReference>
<dbReference type="InterPro" id="IPR045136">
    <property type="entry name" value="Iah1-like"/>
</dbReference>
<evidence type="ECO:0000259" key="1">
    <source>
        <dbReference type="Pfam" id="PF13472"/>
    </source>
</evidence>
<evidence type="ECO:0000313" key="2">
    <source>
        <dbReference type="EMBL" id="KAA8650429.1"/>
    </source>
</evidence>
<protein>
    <recommendedName>
        <fullName evidence="1">SGNH hydrolase-type esterase domain-containing protein</fullName>
    </recommendedName>
</protein>